<evidence type="ECO:0000256" key="1">
    <source>
        <dbReference type="SAM" id="MobiDB-lite"/>
    </source>
</evidence>
<dbReference type="STRING" id="141349.BN1232_03170"/>
<gene>
    <name evidence="2" type="ORF">BN1232_03170</name>
</gene>
<dbReference type="AlphaFoldDB" id="A0A0E4H1K4"/>
<evidence type="ECO:0000313" key="2">
    <source>
        <dbReference type="EMBL" id="CQD14915.1"/>
    </source>
</evidence>
<feature type="region of interest" description="Disordered" evidence="1">
    <location>
        <begin position="52"/>
        <end position="71"/>
    </location>
</feature>
<evidence type="ECO:0000313" key="3">
    <source>
        <dbReference type="Proteomes" id="UP000199251"/>
    </source>
</evidence>
<organism evidence="2 3">
    <name type="scientific">Mycobacterium lentiflavum</name>
    <dbReference type="NCBI Taxonomy" id="141349"/>
    <lineage>
        <taxon>Bacteria</taxon>
        <taxon>Bacillati</taxon>
        <taxon>Actinomycetota</taxon>
        <taxon>Actinomycetes</taxon>
        <taxon>Mycobacteriales</taxon>
        <taxon>Mycobacteriaceae</taxon>
        <taxon>Mycobacterium</taxon>
        <taxon>Mycobacterium simiae complex</taxon>
    </lineage>
</organism>
<dbReference type="EMBL" id="CTEE01000001">
    <property type="protein sequence ID" value="CQD14915.1"/>
    <property type="molecule type" value="Genomic_DNA"/>
</dbReference>
<sequence length="71" mass="7431">MGRPGDSSIDDVPTNAATLLGGDCHAQTAIRRRARFCSFGSYFLMAQVAQSGSSINDTRGSATTEQHVAVA</sequence>
<reference evidence="2 3" key="1">
    <citation type="submission" date="2015-03" db="EMBL/GenBank/DDBJ databases">
        <authorList>
            <person name="Urmite Genomes"/>
        </authorList>
    </citation>
    <scope>NUCLEOTIDE SEQUENCE [LARGE SCALE GENOMIC DNA]</scope>
    <source>
        <strain evidence="2 3">CSUR P1491</strain>
    </source>
</reference>
<dbReference type="Proteomes" id="UP000199251">
    <property type="component" value="Unassembled WGS sequence"/>
</dbReference>
<accession>A0A0E4H1K4</accession>
<proteinExistence type="predicted"/>
<protein>
    <submittedName>
        <fullName evidence="2">Uncharacterized protein</fullName>
    </submittedName>
</protein>
<name>A0A0E4H1K4_MYCLN</name>